<sequence>MPKWFEGWLGWALLAAAGVLFPFVAGNDYRLTVMTTACIFAIATLGLNLITGYTGQFNMAHAGFMAVGAYTLGILTVDHQVPFWIAFVAAGAVTALLGWPLGWLSLRLKGHYFSIFTMCVGVILFLVLEKWESVTHGTVGLMGIPGPAPIGPLRFETPVQLYYLVLAFLALGVWVMKRITGSLLGRTFIAIRNGDDLAEALGIPLMRNKLVAFLVSVLYAGWAGALYAAFVRFVGPDVAGSQNTFDMTMYMLVGGLGTVFGPLLGAIAVPWLTQSLQFLQEYRFVIFGPLLVALVIFLPHGVVGTWLAWRARRAAHASAASDPIAGPQATEVRGA</sequence>
<dbReference type="Proteomes" id="UP000630528">
    <property type="component" value="Unassembled WGS sequence"/>
</dbReference>
<evidence type="ECO:0000256" key="2">
    <source>
        <dbReference type="ARBA" id="ARBA00022475"/>
    </source>
</evidence>
<dbReference type="CDD" id="cd06581">
    <property type="entry name" value="TM_PBP1_LivM_like"/>
    <property type="match status" value="1"/>
</dbReference>
<dbReference type="GO" id="GO:0005886">
    <property type="term" value="C:plasma membrane"/>
    <property type="evidence" value="ECO:0007669"/>
    <property type="project" value="UniProtKB-SubCell"/>
</dbReference>
<dbReference type="PANTHER" id="PTHR30482">
    <property type="entry name" value="HIGH-AFFINITY BRANCHED-CHAIN AMINO ACID TRANSPORT SYSTEM PERMEASE"/>
    <property type="match status" value="1"/>
</dbReference>
<feature type="transmembrane region" description="Helical" evidence="6">
    <location>
        <begin position="159"/>
        <end position="176"/>
    </location>
</feature>
<dbReference type="Pfam" id="PF02653">
    <property type="entry name" value="BPD_transp_2"/>
    <property type="match status" value="1"/>
</dbReference>
<evidence type="ECO:0000256" key="1">
    <source>
        <dbReference type="ARBA" id="ARBA00004651"/>
    </source>
</evidence>
<comment type="subcellular location">
    <subcellularLocation>
        <location evidence="1">Cell membrane</location>
        <topology evidence="1">Multi-pass membrane protein</topology>
    </subcellularLocation>
</comment>
<evidence type="ECO:0000313" key="8">
    <source>
        <dbReference type="Proteomes" id="UP000630528"/>
    </source>
</evidence>
<evidence type="ECO:0000256" key="6">
    <source>
        <dbReference type="SAM" id="Phobius"/>
    </source>
</evidence>
<dbReference type="RefSeq" id="WP_201173136.1">
    <property type="nucleotide sequence ID" value="NZ_JAEPWM010000006.1"/>
</dbReference>
<feature type="transmembrane region" description="Helical" evidence="6">
    <location>
        <begin position="31"/>
        <end position="50"/>
    </location>
</feature>
<protein>
    <submittedName>
        <fullName evidence="7">Branched-chain amino acid ABC transporter permease</fullName>
    </submittedName>
</protein>
<organism evidence="7 8">
    <name type="scientific">Ramlibacter ginsenosidimutans</name>
    <dbReference type="NCBI Taxonomy" id="502333"/>
    <lineage>
        <taxon>Bacteria</taxon>
        <taxon>Pseudomonadati</taxon>
        <taxon>Pseudomonadota</taxon>
        <taxon>Betaproteobacteria</taxon>
        <taxon>Burkholderiales</taxon>
        <taxon>Comamonadaceae</taxon>
        <taxon>Ramlibacter</taxon>
    </lineage>
</organism>
<feature type="transmembrane region" description="Helical" evidence="6">
    <location>
        <begin position="210"/>
        <end position="230"/>
    </location>
</feature>
<keyword evidence="8" id="KW-1185">Reference proteome</keyword>
<keyword evidence="2" id="KW-1003">Cell membrane</keyword>
<dbReference type="PANTHER" id="PTHR30482:SF10">
    <property type="entry name" value="HIGH-AFFINITY BRANCHED-CHAIN AMINO ACID TRANSPORT PROTEIN BRAE"/>
    <property type="match status" value="1"/>
</dbReference>
<dbReference type="AlphaFoldDB" id="A0A934TU87"/>
<feature type="transmembrane region" description="Helical" evidence="6">
    <location>
        <begin position="284"/>
        <end position="309"/>
    </location>
</feature>
<evidence type="ECO:0000313" key="7">
    <source>
        <dbReference type="EMBL" id="MBK6007524.1"/>
    </source>
</evidence>
<evidence type="ECO:0000256" key="3">
    <source>
        <dbReference type="ARBA" id="ARBA00022692"/>
    </source>
</evidence>
<keyword evidence="3 6" id="KW-0812">Transmembrane</keyword>
<keyword evidence="4 6" id="KW-1133">Transmembrane helix</keyword>
<gene>
    <name evidence="7" type="ORF">JJB11_15605</name>
</gene>
<dbReference type="InterPro" id="IPR043428">
    <property type="entry name" value="LivM-like"/>
</dbReference>
<reference evidence="7" key="1">
    <citation type="journal article" date="2012" name="J. Microbiol. Biotechnol.">
        <title>Ramlibacter ginsenosidimutans sp. nov., with ginsenoside-converting activity.</title>
        <authorList>
            <person name="Wang L."/>
            <person name="An D.S."/>
            <person name="Kim S.G."/>
            <person name="Jin F.X."/>
            <person name="Kim S.C."/>
            <person name="Lee S.T."/>
            <person name="Im W.T."/>
        </authorList>
    </citation>
    <scope>NUCLEOTIDE SEQUENCE</scope>
    <source>
        <strain evidence="7">KACC 17527</strain>
    </source>
</reference>
<accession>A0A934TU87</accession>
<proteinExistence type="predicted"/>
<dbReference type="GO" id="GO:0015658">
    <property type="term" value="F:branched-chain amino acid transmembrane transporter activity"/>
    <property type="evidence" value="ECO:0007669"/>
    <property type="project" value="InterPro"/>
</dbReference>
<feature type="transmembrane region" description="Helical" evidence="6">
    <location>
        <begin position="250"/>
        <end position="272"/>
    </location>
</feature>
<feature type="transmembrane region" description="Helical" evidence="6">
    <location>
        <begin position="111"/>
        <end position="128"/>
    </location>
</feature>
<feature type="transmembrane region" description="Helical" evidence="6">
    <location>
        <begin position="7"/>
        <end position="25"/>
    </location>
</feature>
<dbReference type="EMBL" id="JAEPWM010000006">
    <property type="protein sequence ID" value="MBK6007524.1"/>
    <property type="molecule type" value="Genomic_DNA"/>
</dbReference>
<dbReference type="InterPro" id="IPR001851">
    <property type="entry name" value="ABC_transp_permease"/>
</dbReference>
<feature type="transmembrane region" description="Helical" evidence="6">
    <location>
        <begin position="83"/>
        <end position="104"/>
    </location>
</feature>
<evidence type="ECO:0000256" key="5">
    <source>
        <dbReference type="ARBA" id="ARBA00023136"/>
    </source>
</evidence>
<name>A0A934TU87_9BURK</name>
<keyword evidence="5 6" id="KW-0472">Membrane</keyword>
<reference evidence="7" key="2">
    <citation type="submission" date="2021-01" db="EMBL/GenBank/DDBJ databases">
        <authorList>
            <person name="Kang M."/>
        </authorList>
    </citation>
    <scope>NUCLEOTIDE SEQUENCE</scope>
    <source>
        <strain evidence="7">KACC 17527</strain>
    </source>
</reference>
<comment type="caution">
    <text evidence="7">The sequence shown here is derived from an EMBL/GenBank/DDBJ whole genome shotgun (WGS) entry which is preliminary data.</text>
</comment>
<feature type="transmembrane region" description="Helical" evidence="6">
    <location>
        <begin position="57"/>
        <end position="77"/>
    </location>
</feature>
<evidence type="ECO:0000256" key="4">
    <source>
        <dbReference type="ARBA" id="ARBA00022989"/>
    </source>
</evidence>